<dbReference type="PATRIC" id="fig|1382798.3.peg.2287"/>
<sequence length="46" mass="5329">MKYSYKVILMVILAAITIYGLATGKYLFLVFMFPLGLNIFKKKNDH</sequence>
<gene>
    <name evidence="2" type="ORF">PK35_16405</name>
</gene>
<proteinExistence type="predicted"/>
<dbReference type="RefSeq" id="WP_044627665.1">
    <property type="nucleotide sequence ID" value="NZ_JTDV01000019.1"/>
</dbReference>
<dbReference type="STRING" id="1382798.PK35_16405"/>
<keyword evidence="3" id="KW-1185">Reference proteome</keyword>
<keyword evidence="1" id="KW-1133">Transmembrane helix</keyword>
<protein>
    <submittedName>
        <fullName evidence="2">Membrane protein</fullName>
    </submittedName>
</protein>
<organism evidence="2 3">
    <name type="scientific">Neotamlana nanhaiensis</name>
    <dbReference type="NCBI Taxonomy" id="1382798"/>
    <lineage>
        <taxon>Bacteria</taxon>
        <taxon>Pseudomonadati</taxon>
        <taxon>Bacteroidota</taxon>
        <taxon>Flavobacteriia</taxon>
        <taxon>Flavobacteriales</taxon>
        <taxon>Flavobacteriaceae</taxon>
        <taxon>Neotamlana</taxon>
    </lineage>
</organism>
<dbReference type="Proteomes" id="UP000032361">
    <property type="component" value="Unassembled WGS sequence"/>
</dbReference>
<dbReference type="EMBL" id="JTDV01000019">
    <property type="protein sequence ID" value="KJD31065.1"/>
    <property type="molecule type" value="Genomic_DNA"/>
</dbReference>
<accession>A0A0D7VW08</accession>
<keyword evidence="1" id="KW-0472">Membrane</keyword>
<evidence type="ECO:0000313" key="3">
    <source>
        <dbReference type="Proteomes" id="UP000032361"/>
    </source>
</evidence>
<feature type="transmembrane region" description="Helical" evidence="1">
    <location>
        <begin position="7"/>
        <end position="33"/>
    </location>
</feature>
<evidence type="ECO:0000313" key="2">
    <source>
        <dbReference type="EMBL" id="KJD31065.1"/>
    </source>
</evidence>
<comment type="caution">
    <text evidence="2">The sequence shown here is derived from an EMBL/GenBank/DDBJ whole genome shotgun (WGS) entry which is preliminary data.</text>
</comment>
<name>A0A0D7VW08_9FLAO</name>
<reference evidence="2 3" key="1">
    <citation type="journal article" date="2015" name="Antonie Van Leeuwenhoek">
        <title>Tamlana nanhaiensis sp. nov., isolated from surface seawater collected from the South China Sea.</title>
        <authorList>
            <person name="Liu X."/>
            <person name="Lai Q."/>
            <person name="Du Y."/>
            <person name="Li G."/>
            <person name="Sun F."/>
            <person name="Shao Z."/>
        </authorList>
    </citation>
    <scope>NUCLEOTIDE SEQUENCE [LARGE SCALE GENOMIC DNA]</scope>
    <source>
        <strain evidence="2 3">FHC16</strain>
    </source>
</reference>
<dbReference type="AlphaFoldDB" id="A0A0D7VW08"/>
<keyword evidence="1" id="KW-0812">Transmembrane</keyword>
<evidence type="ECO:0000256" key="1">
    <source>
        <dbReference type="SAM" id="Phobius"/>
    </source>
</evidence>